<evidence type="ECO:0000313" key="5">
    <source>
        <dbReference type="Proteomes" id="UP000053467"/>
    </source>
</evidence>
<feature type="domain" description="SHSP" evidence="3">
    <location>
        <begin position="27"/>
        <end position="137"/>
    </location>
</feature>
<proteinExistence type="inferred from homology"/>
<evidence type="ECO:0000256" key="1">
    <source>
        <dbReference type="PROSITE-ProRule" id="PRU00285"/>
    </source>
</evidence>
<dbReference type="PROSITE" id="PS01031">
    <property type="entry name" value="SHSP"/>
    <property type="match status" value="1"/>
</dbReference>
<organism evidence="4 5">
    <name type="scientific">candidate division TA06 bacterium 34_109</name>
    <dbReference type="NCBI Taxonomy" id="1635277"/>
    <lineage>
        <taxon>Bacteria</taxon>
        <taxon>Bacteria division TA06</taxon>
    </lineage>
</organism>
<comment type="caution">
    <text evidence="4">The sequence shown here is derived from an EMBL/GenBank/DDBJ whole genome shotgun (WGS) entry which is preliminary data.</text>
</comment>
<comment type="similarity">
    <text evidence="1 2">Belongs to the small heat shock protein (HSP20) family.</text>
</comment>
<dbReference type="SUPFAM" id="SSF49764">
    <property type="entry name" value="HSP20-like chaperones"/>
    <property type="match status" value="1"/>
</dbReference>
<dbReference type="Proteomes" id="UP000053467">
    <property type="component" value="Unassembled WGS sequence"/>
</dbReference>
<dbReference type="InterPro" id="IPR002068">
    <property type="entry name" value="A-crystallin/Hsp20_dom"/>
</dbReference>
<keyword evidence="4" id="KW-0346">Stress response</keyword>
<reference evidence="5" key="1">
    <citation type="journal article" date="2015" name="MBio">
        <title>Genome-Resolved Metagenomic Analysis Reveals Roles for Candidate Phyla and Other Microbial Community Members in Biogeochemical Transformations in Oil Reservoirs.</title>
        <authorList>
            <person name="Hu P."/>
            <person name="Tom L."/>
            <person name="Singh A."/>
            <person name="Thomas B.C."/>
            <person name="Baker B.J."/>
            <person name="Piceno Y.M."/>
            <person name="Andersen G.L."/>
            <person name="Banfield J.F."/>
        </authorList>
    </citation>
    <scope>NUCLEOTIDE SEQUENCE [LARGE SCALE GENOMIC DNA]</scope>
</reference>
<gene>
    <name evidence="4" type="ORF">XE03_1450</name>
</gene>
<dbReference type="InterPro" id="IPR008978">
    <property type="entry name" value="HSP20-like_chaperone"/>
</dbReference>
<dbReference type="Pfam" id="PF00011">
    <property type="entry name" value="HSP20"/>
    <property type="match status" value="1"/>
</dbReference>
<name>A0A124G065_UNCT6</name>
<dbReference type="InterPro" id="IPR031107">
    <property type="entry name" value="Small_HSP"/>
</dbReference>
<evidence type="ECO:0000313" key="4">
    <source>
        <dbReference type="EMBL" id="KUK86500.1"/>
    </source>
</evidence>
<dbReference type="Gene3D" id="2.60.40.790">
    <property type="match status" value="1"/>
</dbReference>
<accession>A0A124G065</accession>
<dbReference type="AlphaFoldDB" id="A0A124G065"/>
<dbReference type="EMBL" id="LGGX01000017">
    <property type="protein sequence ID" value="KUK86500.1"/>
    <property type="molecule type" value="Genomic_DNA"/>
</dbReference>
<sequence>MKNDSFDNDNIDSFIDDFIGFSKVLSFRRTHLIPPADIYEVKERFIIVVEIPGMEKKDISLTVSDDILILKGEKKRKTFLENDICYYHMEIEYGPFERRFKIPSNSDIDNMEVEYKNGFLRIELPLVYKKIKKIKIE</sequence>
<evidence type="ECO:0000259" key="3">
    <source>
        <dbReference type="PROSITE" id="PS01031"/>
    </source>
</evidence>
<protein>
    <submittedName>
        <fullName evidence="4">Heat shock protein Hsp20</fullName>
    </submittedName>
</protein>
<dbReference type="CDD" id="cd06464">
    <property type="entry name" value="ACD_sHsps-like"/>
    <property type="match status" value="1"/>
</dbReference>
<dbReference type="PANTHER" id="PTHR11527">
    <property type="entry name" value="HEAT-SHOCK PROTEIN 20 FAMILY MEMBER"/>
    <property type="match status" value="1"/>
</dbReference>
<evidence type="ECO:0000256" key="2">
    <source>
        <dbReference type="RuleBase" id="RU003616"/>
    </source>
</evidence>